<accession>A0A420HC15</accession>
<keyword evidence="2" id="KW-1185">Reference proteome</keyword>
<proteinExistence type="predicted"/>
<gene>
    <name evidence="1" type="ORF">OnM2_093029</name>
</gene>
<sequence>MVLREEDKVSLKLKLLMLLQCPAIETAAAAVK</sequence>
<dbReference type="Proteomes" id="UP000286134">
    <property type="component" value="Unassembled WGS sequence"/>
</dbReference>
<comment type="caution">
    <text evidence="1">The sequence shown here is derived from an EMBL/GenBank/DDBJ whole genome shotgun (WGS) entry which is preliminary data.</text>
</comment>
<evidence type="ECO:0000313" key="1">
    <source>
        <dbReference type="EMBL" id="RKF54986.1"/>
    </source>
</evidence>
<organism evidence="1 2">
    <name type="scientific">Erysiphe neolycopersici</name>
    <dbReference type="NCBI Taxonomy" id="212602"/>
    <lineage>
        <taxon>Eukaryota</taxon>
        <taxon>Fungi</taxon>
        <taxon>Dikarya</taxon>
        <taxon>Ascomycota</taxon>
        <taxon>Pezizomycotina</taxon>
        <taxon>Leotiomycetes</taxon>
        <taxon>Erysiphales</taxon>
        <taxon>Erysiphaceae</taxon>
        <taxon>Erysiphe</taxon>
    </lineage>
</organism>
<name>A0A420HC15_9PEZI</name>
<dbReference type="AlphaFoldDB" id="A0A420HC15"/>
<evidence type="ECO:0000313" key="2">
    <source>
        <dbReference type="Proteomes" id="UP000286134"/>
    </source>
</evidence>
<protein>
    <submittedName>
        <fullName evidence="1">Uncharacterized protein</fullName>
    </submittedName>
</protein>
<dbReference type="EMBL" id="MCFK01009339">
    <property type="protein sequence ID" value="RKF54986.1"/>
    <property type="molecule type" value="Genomic_DNA"/>
</dbReference>
<reference evidence="1 2" key="1">
    <citation type="journal article" date="2018" name="BMC Genomics">
        <title>Comparative genome analyses reveal sequence features reflecting distinct modes of host-adaptation between dicot and monocot powdery mildew.</title>
        <authorList>
            <person name="Wu Y."/>
            <person name="Ma X."/>
            <person name="Pan Z."/>
            <person name="Kale S.D."/>
            <person name="Song Y."/>
            <person name="King H."/>
            <person name="Zhang Q."/>
            <person name="Presley C."/>
            <person name="Deng X."/>
            <person name="Wei C.I."/>
            <person name="Xiao S."/>
        </authorList>
    </citation>
    <scope>NUCLEOTIDE SEQUENCE [LARGE SCALE GENOMIC DNA]</scope>
    <source>
        <strain evidence="1">UMSG2</strain>
    </source>
</reference>